<dbReference type="KEGG" id="amuc:Pan181_22850"/>
<keyword evidence="3" id="KW-0413">Isomerase</keyword>
<comment type="similarity">
    <text evidence="1">Belongs to the NAD(P)-dependent epimerase/dehydratase family.</text>
</comment>
<dbReference type="InterPro" id="IPR001509">
    <property type="entry name" value="Epimerase_deHydtase"/>
</dbReference>
<reference evidence="3 4" key="1">
    <citation type="submission" date="2019-02" db="EMBL/GenBank/DDBJ databases">
        <title>Deep-cultivation of Planctomycetes and their phenomic and genomic characterization uncovers novel biology.</title>
        <authorList>
            <person name="Wiegand S."/>
            <person name="Jogler M."/>
            <person name="Boedeker C."/>
            <person name="Pinto D."/>
            <person name="Vollmers J."/>
            <person name="Rivas-Marin E."/>
            <person name="Kohn T."/>
            <person name="Peeters S.H."/>
            <person name="Heuer A."/>
            <person name="Rast P."/>
            <person name="Oberbeckmann S."/>
            <person name="Bunk B."/>
            <person name="Jeske O."/>
            <person name="Meyerdierks A."/>
            <person name="Storesund J.E."/>
            <person name="Kallscheuer N."/>
            <person name="Luecker S."/>
            <person name="Lage O.M."/>
            <person name="Pohl T."/>
            <person name="Merkel B.J."/>
            <person name="Hornburger P."/>
            <person name="Mueller R.-W."/>
            <person name="Bruemmer F."/>
            <person name="Labrenz M."/>
            <person name="Spormann A.M."/>
            <person name="Op den Camp H."/>
            <person name="Overmann J."/>
            <person name="Amann R."/>
            <person name="Jetten M.S.M."/>
            <person name="Mascher T."/>
            <person name="Medema M.H."/>
            <person name="Devos D.P."/>
            <person name="Kaster A.-K."/>
            <person name="Ovreas L."/>
            <person name="Rohde M."/>
            <person name="Galperin M.Y."/>
            <person name="Jogler C."/>
        </authorList>
    </citation>
    <scope>NUCLEOTIDE SEQUENCE [LARGE SCALE GENOMIC DNA]</scope>
    <source>
        <strain evidence="3 4">Pan181</strain>
    </source>
</reference>
<evidence type="ECO:0000259" key="2">
    <source>
        <dbReference type="Pfam" id="PF01370"/>
    </source>
</evidence>
<evidence type="ECO:0000256" key="1">
    <source>
        <dbReference type="ARBA" id="ARBA00007637"/>
    </source>
</evidence>
<dbReference type="Pfam" id="PF01370">
    <property type="entry name" value="Epimerase"/>
    <property type="match status" value="1"/>
</dbReference>
<organism evidence="3 4">
    <name type="scientific">Aeoliella mucimassa</name>
    <dbReference type="NCBI Taxonomy" id="2527972"/>
    <lineage>
        <taxon>Bacteria</taxon>
        <taxon>Pseudomonadati</taxon>
        <taxon>Planctomycetota</taxon>
        <taxon>Planctomycetia</taxon>
        <taxon>Pirellulales</taxon>
        <taxon>Lacipirellulaceae</taxon>
        <taxon>Aeoliella</taxon>
    </lineage>
</organism>
<protein>
    <submittedName>
        <fullName evidence="3">CDP-paratose 2-epimerase</fullName>
        <ecNumber evidence="3">5.1.3.10</ecNumber>
    </submittedName>
</protein>
<dbReference type="Gene3D" id="3.40.50.720">
    <property type="entry name" value="NAD(P)-binding Rossmann-like Domain"/>
    <property type="match status" value="1"/>
</dbReference>
<dbReference type="Proteomes" id="UP000315750">
    <property type="component" value="Chromosome"/>
</dbReference>
<dbReference type="PANTHER" id="PTHR43000">
    <property type="entry name" value="DTDP-D-GLUCOSE 4,6-DEHYDRATASE-RELATED"/>
    <property type="match status" value="1"/>
</dbReference>
<dbReference type="OrthoDB" id="9779902at2"/>
<dbReference type="SUPFAM" id="SSF51735">
    <property type="entry name" value="NAD(P)-binding Rossmann-fold domains"/>
    <property type="match status" value="1"/>
</dbReference>
<keyword evidence="4" id="KW-1185">Reference proteome</keyword>
<feature type="domain" description="NAD-dependent epimerase/dehydratase" evidence="2">
    <location>
        <begin position="5"/>
        <end position="278"/>
    </location>
</feature>
<dbReference type="AlphaFoldDB" id="A0A518AMX6"/>
<proteinExistence type="inferred from homology"/>
<dbReference type="EC" id="5.1.3.10" evidence="3"/>
<dbReference type="InterPro" id="IPR036291">
    <property type="entry name" value="NAD(P)-bd_dom_sf"/>
</dbReference>
<evidence type="ECO:0000313" key="4">
    <source>
        <dbReference type="Proteomes" id="UP000315750"/>
    </source>
</evidence>
<dbReference type="RefSeq" id="WP_145246840.1">
    <property type="nucleotide sequence ID" value="NZ_CP036278.1"/>
</dbReference>
<accession>A0A518AMX6</accession>
<dbReference type="GO" id="GO:0047732">
    <property type="term" value="F:CDP-abequose epimerase activity"/>
    <property type="evidence" value="ECO:0007669"/>
    <property type="project" value="UniProtKB-EC"/>
</dbReference>
<name>A0A518AMX6_9BACT</name>
<evidence type="ECO:0000313" key="3">
    <source>
        <dbReference type="EMBL" id="QDU56082.1"/>
    </source>
</evidence>
<dbReference type="CDD" id="cd05258">
    <property type="entry name" value="CDP_TE_SDR_e"/>
    <property type="match status" value="1"/>
</dbReference>
<dbReference type="EMBL" id="CP036278">
    <property type="protein sequence ID" value="QDU56082.1"/>
    <property type="molecule type" value="Genomic_DNA"/>
</dbReference>
<sequence>MSVAIITGSAGLIGSEATKFFAAEGFDVVGVDNDMRARFFGAEASTQWNRQRLQAQLGDRYKHEEIDIRDEDAVASLFERYQNDIALVLHTAAQPSHDWAARDPKTDFGVNANGTLNLLEATRQHAPEAVFIFTSTNKVYGDAPNRLPLVEQTTRWEINASHEYVDGIPEDFSIDQSMHSLFGASKVAADVLVQEYGRYFDMRTACFRGGCLTGPSHSGTQLHGFLAYLMKCTVTGTPYTVFGYNGKQVRDNIHSADLISAFYAFFQNPKSAAVYNIGGGRYSNCSMIEAIGLCEQITGRPMDWSYSESNRAGDHIWWISSLARFRADYPDWKLKYDVPEILQEIYDANVERWVEATVV</sequence>
<gene>
    <name evidence="3" type="primary">rfbE</name>
    <name evidence="3" type="ORF">Pan181_22850</name>
</gene>